<proteinExistence type="predicted"/>
<accession>A0ACA9QQL7</accession>
<evidence type="ECO:0000313" key="2">
    <source>
        <dbReference type="Proteomes" id="UP000789366"/>
    </source>
</evidence>
<keyword evidence="2" id="KW-1185">Reference proteome</keyword>
<organism evidence="1 2">
    <name type="scientific">Cetraspora pellucida</name>
    <dbReference type="NCBI Taxonomy" id="1433469"/>
    <lineage>
        <taxon>Eukaryota</taxon>
        <taxon>Fungi</taxon>
        <taxon>Fungi incertae sedis</taxon>
        <taxon>Mucoromycota</taxon>
        <taxon>Glomeromycotina</taxon>
        <taxon>Glomeromycetes</taxon>
        <taxon>Diversisporales</taxon>
        <taxon>Gigasporaceae</taxon>
        <taxon>Cetraspora</taxon>
    </lineage>
</organism>
<sequence length="103" mass="12089">WIEYDNFRNIKEVGTGGFSVVYKTSYEVFFGIDEAVAIKIIKDSNKNRQRFLNELRAYHEFDKYKGISMDKNTGDFILVLNYAKFGSLRENLKDILLMCSNNR</sequence>
<feature type="non-terminal residue" evidence="1">
    <location>
        <position position="1"/>
    </location>
</feature>
<evidence type="ECO:0000313" key="1">
    <source>
        <dbReference type="EMBL" id="CAG8754816.1"/>
    </source>
</evidence>
<gene>
    <name evidence="1" type="ORF">SPELUC_LOCUS14732</name>
</gene>
<comment type="caution">
    <text evidence="1">The sequence shown here is derived from an EMBL/GenBank/DDBJ whole genome shotgun (WGS) entry which is preliminary data.</text>
</comment>
<feature type="non-terminal residue" evidence="1">
    <location>
        <position position="103"/>
    </location>
</feature>
<reference evidence="1" key="1">
    <citation type="submission" date="2021-06" db="EMBL/GenBank/DDBJ databases">
        <authorList>
            <person name="Kallberg Y."/>
            <person name="Tangrot J."/>
            <person name="Rosling A."/>
        </authorList>
    </citation>
    <scope>NUCLEOTIDE SEQUENCE</scope>
    <source>
        <strain evidence="1">28 12/20/2015</strain>
    </source>
</reference>
<dbReference type="Proteomes" id="UP000789366">
    <property type="component" value="Unassembled WGS sequence"/>
</dbReference>
<dbReference type="EMBL" id="CAJVPW010044848">
    <property type="protein sequence ID" value="CAG8754816.1"/>
    <property type="molecule type" value="Genomic_DNA"/>
</dbReference>
<name>A0ACA9QQL7_9GLOM</name>
<protein>
    <submittedName>
        <fullName evidence="1">9455_t:CDS:1</fullName>
    </submittedName>
</protein>